<feature type="transmembrane region" description="Helical" evidence="1">
    <location>
        <begin position="155"/>
        <end position="177"/>
    </location>
</feature>
<proteinExistence type="predicted"/>
<reference evidence="2 3" key="1">
    <citation type="submission" date="2022-05" db="EMBL/GenBank/DDBJ databases">
        <title>S8-45 Sphingomonas ultraviolaceadurans.</title>
        <authorList>
            <person name="Liu Y."/>
        </authorList>
    </citation>
    <scope>NUCLEOTIDE SEQUENCE [LARGE SCALE GENOMIC DNA]</scope>
    <source>
        <strain evidence="2 3">S8-45</strain>
    </source>
</reference>
<organism evidence="2 3">
    <name type="scientific">Sphingomonas glaciei</name>
    <dbReference type="NCBI Taxonomy" id="2938948"/>
    <lineage>
        <taxon>Bacteria</taxon>
        <taxon>Pseudomonadati</taxon>
        <taxon>Pseudomonadota</taxon>
        <taxon>Alphaproteobacteria</taxon>
        <taxon>Sphingomonadales</taxon>
        <taxon>Sphingomonadaceae</taxon>
        <taxon>Sphingomonas</taxon>
    </lineage>
</organism>
<dbReference type="Proteomes" id="UP000831921">
    <property type="component" value="Chromosome"/>
</dbReference>
<keyword evidence="1" id="KW-0472">Membrane</keyword>
<protein>
    <recommendedName>
        <fullName evidence="4">DUF2178 domain-containing protein</fullName>
    </recommendedName>
</protein>
<feature type="transmembrane region" description="Helical" evidence="1">
    <location>
        <begin position="94"/>
        <end position="115"/>
    </location>
</feature>
<evidence type="ECO:0000313" key="3">
    <source>
        <dbReference type="Proteomes" id="UP000831921"/>
    </source>
</evidence>
<gene>
    <name evidence="2" type="ORF">M1K48_06190</name>
</gene>
<keyword evidence="1" id="KW-1133">Transmembrane helix</keyword>
<feature type="transmembrane region" description="Helical" evidence="1">
    <location>
        <begin position="58"/>
        <end position="82"/>
    </location>
</feature>
<keyword evidence="3" id="KW-1185">Reference proteome</keyword>
<evidence type="ECO:0008006" key="4">
    <source>
        <dbReference type="Google" id="ProtNLM"/>
    </source>
</evidence>
<feature type="transmembrane region" description="Helical" evidence="1">
    <location>
        <begin position="16"/>
        <end position="38"/>
    </location>
</feature>
<sequence>MSETNALSAGGKGRKILLQLVVGGICGGVGMFAALTLFEGRSGAEVRPVDAVAIGTALIYGLMALIVLLGAMAPGIGARALNVEDREELEEQRSVLVIGAVSFVLVAALVGVLAAAGTGMIAAVTATLVAAGATLGLIGWSILHRNHGDEMMRAAAKDAGVATTNLIFLVFGIWAGAAQLGLVPMFEPLLFVAGYFLIYLLAVFIAVGRRGLLRPR</sequence>
<feature type="transmembrane region" description="Helical" evidence="1">
    <location>
        <begin position="121"/>
        <end position="143"/>
    </location>
</feature>
<accession>A0ABY5N1M2</accession>
<evidence type="ECO:0000256" key="1">
    <source>
        <dbReference type="SAM" id="Phobius"/>
    </source>
</evidence>
<feature type="transmembrane region" description="Helical" evidence="1">
    <location>
        <begin position="189"/>
        <end position="207"/>
    </location>
</feature>
<keyword evidence="1" id="KW-0812">Transmembrane</keyword>
<evidence type="ECO:0000313" key="2">
    <source>
        <dbReference type="EMBL" id="UUR09198.1"/>
    </source>
</evidence>
<dbReference type="RefSeq" id="WP_249504968.1">
    <property type="nucleotide sequence ID" value="NZ_CP097253.1"/>
</dbReference>
<name>A0ABY5N1M2_9SPHN</name>
<dbReference type="EMBL" id="CP097253">
    <property type="protein sequence ID" value="UUR09198.1"/>
    <property type="molecule type" value="Genomic_DNA"/>
</dbReference>